<dbReference type="KEGG" id="bdi:100825327"/>
<dbReference type="PANTHER" id="PTHR10288">
    <property type="entry name" value="KH DOMAIN CONTAINING RNA BINDING PROTEIN"/>
    <property type="match status" value="1"/>
</dbReference>
<reference evidence="6" key="3">
    <citation type="submission" date="2018-08" db="UniProtKB">
        <authorList>
            <consortium name="EnsemblPlants"/>
        </authorList>
    </citation>
    <scope>IDENTIFICATION</scope>
    <source>
        <strain evidence="6">cv. Bd21</strain>
    </source>
</reference>
<dbReference type="SMART" id="SM00322">
    <property type="entry name" value="KH"/>
    <property type="match status" value="3"/>
</dbReference>
<sequence length="447" mass="48199">MADPAAATTEVGALASPPPPAVEEDDAPEEEEAVPEVKRWPGWPGDSVFRMVVPVLKVGSIIGRKGELIKRLVEETKARVRVLDGPVGATERVVLVSGKEEPGLDLPPAMDALIRVFKRVNGITDVAADSTTQTAAPPGVCAARLLVPGAQAINLIGKQGASIKAIQEGTGATIRVISIDERERPFYVTDDERIVEIQGETEKVLKALQAVSNHLRKFLVDHSVLPLFEKTNAPVSQDRSADTWADMPHHSIVSTQVNQQPEVRDEYILPMKREHLYLEREPLVDHNIHRSGVSLYGRDPALSALRPSGMHSVGPLLTQITQTMQIPLTYAEDIIGVKGANIAYIRANSGAVVTIQESLGSPDDITVEIKGTSSQVQAAQQLIQDSLAAHREPVRSSYAGLDPVYRSSYSQYSSSAYPSSSLPSYSSMDGSGYSSSGLGGYGSTYRY</sequence>
<dbReference type="GO" id="GO:0005634">
    <property type="term" value="C:nucleus"/>
    <property type="evidence" value="ECO:0000318"/>
    <property type="project" value="GO_Central"/>
</dbReference>
<dbReference type="GO" id="GO:0005737">
    <property type="term" value="C:cytoplasm"/>
    <property type="evidence" value="ECO:0000318"/>
    <property type="project" value="GO_Central"/>
</dbReference>
<feature type="domain" description="K Homology" evidence="4">
    <location>
        <begin position="45"/>
        <end position="118"/>
    </location>
</feature>
<name>A0A0Q3IC61_BRADI</name>
<evidence type="ECO:0000256" key="3">
    <source>
        <dbReference type="SAM" id="MobiDB-lite"/>
    </source>
</evidence>
<keyword evidence="1" id="KW-0677">Repeat</keyword>
<accession>A0A0Q3IC61</accession>
<gene>
    <name evidence="6" type="primary">LOC100825327</name>
    <name evidence="5" type="ORF">BRADI_3g33600v3</name>
</gene>
<dbReference type="GO" id="GO:0003729">
    <property type="term" value="F:mRNA binding"/>
    <property type="evidence" value="ECO:0000318"/>
    <property type="project" value="GO_Central"/>
</dbReference>
<dbReference type="InterPro" id="IPR036612">
    <property type="entry name" value="KH_dom_type_1_sf"/>
</dbReference>
<dbReference type="PROSITE" id="PS50084">
    <property type="entry name" value="KH_TYPE_1"/>
    <property type="match status" value="3"/>
</dbReference>
<evidence type="ECO:0000256" key="1">
    <source>
        <dbReference type="ARBA" id="ARBA00022737"/>
    </source>
</evidence>
<evidence type="ECO:0000313" key="6">
    <source>
        <dbReference type="EnsemblPlants" id="KQJ97835"/>
    </source>
</evidence>
<feature type="domain" description="K Homology" evidence="4">
    <location>
        <begin position="139"/>
        <end position="216"/>
    </location>
</feature>
<dbReference type="AlphaFoldDB" id="A0A0Q3IC61"/>
<dbReference type="Gene3D" id="3.30.1370.10">
    <property type="entry name" value="K Homology domain, type 1"/>
    <property type="match status" value="3"/>
</dbReference>
<dbReference type="OrthoDB" id="442947at2759"/>
<evidence type="ECO:0000313" key="5">
    <source>
        <dbReference type="EMBL" id="KQJ97835.1"/>
    </source>
</evidence>
<dbReference type="RefSeq" id="XP_014757236.1">
    <property type="nucleotide sequence ID" value="XM_014901750.2"/>
</dbReference>
<feature type="compositionally biased region" description="Acidic residues" evidence="3">
    <location>
        <begin position="22"/>
        <end position="34"/>
    </location>
</feature>
<feature type="region of interest" description="Disordered" evidence="3">
    <location>
        <begin position="1"/>
        <end position="39"/>
    </location>
</feature>
<dbReference type="FunCoup" id="A0A0Q3IC61">
    <property type="interactions" value="181"/>
</dbReference>
<protein>
    <recommendedName>
        <fullName evidence="4">K Homology domain-containing protein</fullName>
    </recommendedName>
</protein>
<dbReference type="EMBL" id="CM000882">
    <property type="protein sequence ID" value="KQJ97835.1"/>
    <property type="molecule type" value="Genomic_DNA"/>
</dbReference>
<dbReference type="SUPFAM" id="SSF54791">
    <property type="entry name" value="Eukaryotic type KH-domain (KH-domain type I)"/>
    <property type="match status" value="3"/>
</dbReference>
<dbReference type="EnsemblPlants" id="KQJ97835">
    <property type="protein sequence ID" value="KQJ97835"/>
    <property type="gene ID" value="BRADI_3g33600v3"/>
</dbReference>
<keyword evidence="7" id="KW-1185">Reference proteome</keyword>
<dbReference type="InterPro" id="IPR004087">
    <property type="entry name" value="KH_dom"/>
</dbReference>
<reference evidence="5 6" key="1">
    <citation type="journal article" date="2010" name="Nature">
        <title>Genome sequencing and analysis of the model grass Brachypodium distachyon.</title>
        <authorList>
            <consortium name="International Brachypodium Initiative"/>
        </authorList>
    </citation>
    <scope>NUCLEOTIDE SEQUENCE [LARGE SCALE GENOMIC DNA]</scope>
    <source>
        <strain evidence="5 6">Bd21</strain>
    </source>
</reference>
<feature type="region of interest" description="Disordered" evidence="3">
    <location>
        <begin position="415"/>
        <end position="434"/>
    </location>
</feature>
<dbReference type="CDD" id="cd22459">
    <property type="entry name" value="KH-I_PEPPER_rpt1_like"/>
    <property type="match status" value="1"/>
</dbReference>
<dbReference type="GeneID" id="100825327"/>
<evidence type="ECO:0000256" key="2">
    <source>
        <dbReference type="PROSITE-ProRule" id="PRU00117"/>
    </source>
</evidence>
<evidence type="ECO:0000313" key="7">
    <source>
        <dbReference type="Proteomes" id="UP000008810"/>
    </source>
</evidence>
<organism evidence="5">
    <name type="scientific">Brachypodium distachyon</name>
    <name type="common">Purple false brome</name>
    <name type="synonym">Trachynia distachya</name>
    <dbReference type="NCBI Taxonomy" id="15368"/>
    <lineage>
        <taxon>Eukaryota</taxon>
        <taxon>Viridiplantae</taxon>
        <taxon>Streptophyta</taxon>
        <taxon>Embryophyta</taxon>
        <taxon>Tracheophyta</taxon>
        <taxon>Spermatophyta</taxon>
        <taxon>Magnoliopsida</taxon>
        <taxon>Liliopsida</taxon>
        <taxon>Poales</taxon>
        <taxon>Poaceae</taxon>
        <taxon>BOP clade</taxon>
        <taxon>Pooideae</taxon>
        <taxon>Stipodae</taxon>
        <taxon>Brachypodieae</taxon>
        <taxon>Brachypodium</taxon>
    </lineage>
</organism>
<dbReference type="STRING" id="15368.A0A0Q3IC61"/>
<evidence type="ECO:0000259" key="4">
    <source>
        <dbReference type="SMART" id="SM00322"/>
    </source>
</evidence>
<keyword evidence="2" id="KW-0694">RNA-binding</keyword>
<dbReference type="ExpressionAtlas" id="A0A0Q3IC61">
    <property type="expression patterns" value="baseline and differential"/>
</dbReference>
<dbReference type="Gramene" id="KQJ97835">
    <property type="protein sequence ID" value="KQJ97835"/>
    <property type="gene ID" value="BRADI_3g33600v3"/>
</dbReference>
<dbReference type="InterPro" id="IPR004088">
    <property type="entry name" value="KH_dom_type_1"/>
</dbReference>
<feature type="domain" description="K Homology" evidence="4">
    <location>
        <begin position="318"/>
        <end position="388"/>
    </location>
</feature>
<reference evidence="5" key="2">
    <citation type="submission" date="2017-06" db="EMBL/GenBank/DDBJ databases">
        <title>WGS assembly of Brachypodium distachyon.</title>
        <authorList>
            <consortium name="The International Brachypodium Initiative"/>
            <person name="Lucas S."/>
            <person name="Harmon-Smith M."/>
            <person name="Lail K."/>
            <person name="Tice H."/>
            <person name="Grimwood J."/>
            <person name="Bruce D."/>
            <person name="Barry K."/>
            <person name="Shu S."/>
            <person name="Lindquist E."/>
            <person name="Wang M."/>
            <person name="Pitluck S."/>
            <person name="Vogel J.P."/>
            <person name="Garvin D.F."/>
            <person name="Mockler T.C."/>
            <person name="Schmutz J."/>
            <person name="Rokhsar D."/>
            <person name="Bevan M.W."/>
        </authorList>
    </citation>
    <scope>NUCLEOTIDE SEQUENCE</scope>
    <source>
        <strain evidence="5">Bd21</strain>
    </source>
</reference>
<dbReference type="CDD" id="cd22460">
    <property type="entry name" value="KH-I_PEPPER_rpt2_like"/>
    <property type="match status" value="1"/>
</dbReference>
<dbReference type="Proteomes" id="UP000008810">
    <property type="component" value="Chromosome 3"/>
</dbReference>
<proteinExistence type="predicted"/>
<dbReference type="Pfam" id="PF00013">
    <property type="entry name" value="KH_1"/>
    <property type="match status" value="3"/>
</dbReference>